<accession>A0A9P0G9U6</accession>
<name>A0A9P0G9U6_9CUCU</name>
<dbReference type="Proteomes" id="UP001153636">
    <property type="component" value="Chromosome 12"/>
</dbReference>
<protein>
    <recommendedName>
        <fullName evidence="1">DUF4780 domain-containing protein</fullName>
    </recommendedName>
</protein>
<dbReference type="AlphaFoldDB" id="A0A9P0G9U6"/>
<organism evidence="2 3">
    <name type="scientific">Psylliodes chrysocephalus</name>
    <dbReference type="NCBI Taxonomy" id="3402493"/>
    <lineage>
        <taxon>Eukaryota</taxon>
        <taxon>Metazoa</taxon>
        <taxon>Ecdysozoa</taxon>
        <taxon>Arthropoda</taxon>
        <taxon>Hexapoda</taxon>
        <taxon>Insecta</taxon>
        <taxon>Pterygota</taxon>
        <taxon>Neoptera</taxon>
        <taxon>Endopterygota</taxon>
        <taxon>Coleoptera</taxon>
        <taxon>Polyphaga</taxon>
        <taxon>Cucujiformia</taxon>
        <taxon>Chrysomeloidea</taxon>
        <taxon>Chrysomelidae</taxon>
        <taxon>Galerucinae</taxon>
        <taxon>Alticini</taxon>
        <taxon>Psylliodes</taxon>
    </lineage>
</organism>
<dbReference type="InterPro" id="IPR031961">
    <property type="entry name" value="DUF4780"/>
</dbReference>
<feature type="domain" description="DUF4780" evidence="1">
    <location>
        <begin position="8"/>
        <end position="106"/>
    </location>
</feature>
<reference evidence="2" key="1">
    <citation type="submission" date="2022-01" db="EMBL/GenBank/DDBJ databases">
        <authorList>
            <person name="King R."/>
        </authorList>
    </citation>
    <scope>NUCLEOTIDE SEQUENCE</scope>
</reference>
<evidence type="ECO:0000259" key="1">
    <source>
        <dbReference type="Pfam" id="PF16012"/>
    </source>
</evidence>
<dbReference type="EMBL" id="OV651824">
    <property type="protein sequence ID" value="CAH1102155.1"/>
    <property type="molecule type" value="Genomic_DNA"/>
</dbReference>
<dbReference type="Pfam" id="PF16012">
    <property type="entry name" value="DUF4780"/>
    <property type="match status" value="1"/>
</dbReference>
<sequence>MGEVDKTILSASCSKIKPTTFRSWTYSGEIIKVTCDDDPTLEWLKIKVPTSKTWERATPAVVRMDKLSKLTKAYLWIPGEAQADLDEKEDVLRRLKGQNPNLQVSKVTSTCAESDVQPLVDLTVMRLSIFLEEILISLKEQFYMQGFVFLAYKLPVKKYREKNRNGKNIEKERNLEIQKIFRNETGFGNTNDGNTSLKFFEDPKVASKIMGSYDLIYKLKVILEMISSGHITDPKKYDKYAFNAARLYVQLYSWHPITPTMHKILVHGTVIIKTELLPIEQLSEEAAEAHNSSTNLRVAFRTSDQINVFRSLGLPSILFGLDIVPLLSYYFHTREQASSTKIDHAAAINNTNSTVVDLGHSQKFTPKNIVSASAVAGALHNAKALEICNSAINLENHGPPKNLPNIGYMSRKPLLIGSQQNSNVSGLKAADPVLYEYHYHATNFAVDAPAEELEKHLQKYAPSVKVQKLNSRNPTKHSSFKISLLSSESNAILDSNIWPSQVILNRFFLPRKSPVNTI</sequence>
<gene>
    <name evidence="2" type="ORF">PSYICH_LOCUS3415</name>
</gene>
<keyword evidence="3" id="KW-1185">Reference proteome</keyword>
<evidence type="ECO:0000313" key="2">
    <source>
        <dbReference type="EMBL" id="CAH1102155.1"/>
    </source>
</evidence>
<proteinExistence type="predicted"/>
<evidence type="ECO:0000313" key="3">
    <source>
        <dbReference type="Proteomes" id="UP001153636"/>
    </source>
</evidence>
<dbReference type="OrthoDB" id="7701458at2759"/>